<keyword evidence="4" id="KW-1185">Reference proteome</keyword>
<feature type="region of interest" description="Disordered" evidence="2">
    <location>
        <begin position="1"/>
        <end position="22"/>
    </location>
</feature>
<gene>
    <name evidence="3" type="ORF">ACJRO7_020839</name>
</gene>
<dbReference type="PANTHER" id="PTHR38378">
    <property type="entry name" value="MYOSIN HEAVY CHAIN-LIKE PROTEIN"/>
    <property type="match status" value="1"/>
</dbReference>
<dbReference type="AlphaFoldDB" id="A0ABD3KJE1"/>
<feature type="region of interest" description="Disordered" evidence="2">
    <location>
        <begin position="293"/>
        <end position="312"/>
    </location>
</feature>
<dbReference type="PANTHER" id="PTHR38378:SF3">
    <property type="entry name" value="MYOSIN HEAVY CHAIN-LIKE PROTEIN"/>
    <property type="match status" value="1"/>
</dbReference>
<comment type="caution">
    <text evidence="3">The sequence shown here is derived from an EMBL/GenBank/DDBJ whole genome shotgun (WGS) entry which is preliminary data.</text>
</comment>
<protein>
    <submittedName>
        <fullName evidence="3">Uncharacterized protein</fullName>
    </submittedName>
</protein>
<evidence type="ECO:0000313" key="4">
    <source>
        <dbReference type="Proteomes" id="UP001634007"/>
    </source>
</evidence>
<keyword evidence="1" id="KW-0175">Coiled coil</keyword>
<name>A0ABD3KJE1_EUCGL</name>
<feature type="coiled-coil region" evidence="1">
    <location>
        <begin position="154"/>
        <end position="188"/>
    </location>
</feature>
<sequence>MADANQARACSSPDLLPPSTGNVKRREDYNMLEGVATTIMVLLKLVQDHNEACSKYGDDRKKQRLAGIMNILDDVRTRVQKSQCGDNRREAELRRCHTELRPRSGKKDKKPEEIVVDEKEKIRKALNASLAAQKSLEMMCSSLGKEKEIMAAELTKKVHELDGMEEDLNDLTAQNEKLLAKVKACAAEHKEKHGGEAHKDVTLQERNKELSEQLLKSLEGYRSLKRKFRDSQEENRELRMTMEELGMGITSGLDLVNSFRQRVPSMDICGEISELENLLQCFEMKVTNHRQKGVTAPKPKAEISTNKAFRVA</sequence>
<feature type="compositionally biased region" description="Polar residues" evidence="2">
    <location>
        <begin position="303"/>
        <end position="312"/>
    </location>
</feature>
<evidence type="ECO:0000313" key="3">
    <source>
        <dbReference type="EMBL" id="KAL3739488.1"/>
    </source>
</evidence>
<reference evidence="3 4" key="1">
    <citation type="submission" date="2024-11" db="EMBL/GenBank/DDBJ databases">
        <title>Chromosome-level genome assembly of Eucalyptus globulus Labill. provides insights into its genome evolution.</title>
        <authorList>
            <person name="Li X."/>
        </authorList>
    </citation>
    <scope>NUCLEOTIDE SEQUENCE [LARGE SCALE GENOMIC DNA]</scope>
    <source>
        <strain evidence="3">CL2024</strain>
        <tissue evidence="3">Fresh tender leaves</tissue>
    </source>
</reference>
<proteinExistence type="predicted"/>
<organism evidence="3 4">
    <name type="scientific">Eucalyptus globulus</name>
    <name type="common">Tasmanian blue gum</name>
    <dbReference type="NCBI Taxonomy" id="34317"/>
    <lineage>
        <taxon>Eukaryota</taxon>
        <taxon>Viridiplantae</taxon>
        <taxon>Streptophyta</taxon>
        <taxon>Embryophyta</taxon>
        <taxon>Tracheophyta</taxon>
        <taxon>Spermatophyta</taxon>
        <taxon>Magnoliopsida</taxon>
        <taxon>eudicotyledons</taxon>
        <taxon>Gunneridae</taxon>
        <taxon>Pentapetalae</taxon>
        <taxon>rosids</taxon>
        <taxon>malvids</taxon>
        <taxon>Myrtales</taxon>
        <taxon>Myrtaceae</taxon>
        <taxon>Myrtoideae</taxon>
        <taxon>Eucalypteae</taxon>
        <taxon>Eucalyptus</taxon>
    </lineage>
</organism>
<evidence type="ECO:0000256" key="1">
    <source>
        <dbReference type="SAM" id="Coils"/>
    </source>
</evidence>
<dbReference type="Proteomes" id="UP001634007">
    <property type="component" value="Unassembled WGS sequence"/>
</dbReference>
<evidence type="ECO:0000256" key="2">
    <source>
        <dbReference type="SAM" id="MobiDB-lite"/>
    </source>
</evidence>
<accession>A0ABD3KJE1</accession>
<dbReference type="EMBL" id="JBJKBG010000005">
    <property type="protein sequence ID" value="KAL3739488.1"/>
    <property type="molecule type" value="Genomic_DNA"/>
</dbReference>